<feature type="binding site" evidence="6">
    <location>
        <position position="73"/>
    </location>
    <ligand>
        <name>Fe cation</name>
        <dbReference type="ChEBI" id="CHEBI:24875"/>
        <label>1</label>
    </ligand>
</feature>
<feature type="binding site" evidence="6">
    <location>
        <position position="35"/>
    </location>
    <ligand>
        <name>Fe cation</name>
        <dbReference type="ChEBI" id="CHEBI:24875"/>
        <label>1</label>
    </ligand>
</feature>
<dbReference type="SUPFAM" id="SSF56300">
    <property type="entry name" value="Metallo-dependent phosphatases"/>
    <property type="match status" value="1"/>
</dbReference>
<dbReference type="InterPro" id="IPR024927">
    <property type="entry name" value="Acid_PPase"/>
</dbReference>
<dbReference type="EMBL" id="HBJA01132786">
    <property type="protein sequence ID" value="CAE0834311.1"/>
    <property type="molecule type" value="Transcribed_RNA"/>
</dbReference>
<feature type="binding site" evidence="6">
    <location>
        <position position="228"/>
    </location>
    <ligand>
        <name>Fe cation</name>
        <dbReference type="ChEBI" id="CHEBI:24875"/>
        <label>2</label>
    </ligand>
</feature>
<keyword evidence="6" id="KW-0479">Metal-binding</keyword>
<keyword evidence="3 8" id="KW-0732">Signal</keyword>
<feature type="binding site" evidence="6">
    <location>
        <position position="112"/>
    </location>
    <ligand>
        <name>Fe cation</name>
        <dbReference type="ChEBI" id="CHEBI:24875"/>
        <label>2</label>
    </ligand>
</feature>
<dbReference type="InterPro" id="IPR004843">
    <property type="entry name" value="Calcineurin-like_PHP"/>
</dbReference>
<evidence type="ECO:0000256" key="5">
    <source>
        <dbReference type="PIRNR" id="PIRNR000898"/>
    </source>
</evidence>
<proteinExistence type="predicted"/>
<comment type="catalytic activity">
    <reaction evidence="1 5">
        <text>a phosphate monoester + H2O = an alcohol + phosphate</text>
        <dbReference type="Rhea" id="RHEA:15017"/>
        <dbReference type="ChEBI" id="CHEBI:15377"/>
        <dbReference type="ChEBI" id="CHEBI:30879"/>
        <dbReference type="ChEBI" id="CHEBI:43474"/>
        <dbReference type="ChEBI" id="CHEBI:67140"/>
        <dbReference type="EC" id="3.1.3.2"/>
    </reaction>
</comment>
<feature type="binding site" evidence="6">
    <location>
        <position position="193"/>
    </location>
    <ligand>
        <name>Fe cation</name>
        <dbReference type="ChEBI" id="CHEBI:24875"/>
        <label>2</label>
    </ligand>
</feature>
<evidence type="ECO:0000313" key="10">
    <source>
        <dbReference type="EMBL" id="CAE0834311.1"/>
    </source>
</evidence>
<dbReference type="CDD" id="cd07378">
    <property type="entry name" value="MPP_ACP5"/>
    <property type="match status" value="1"/>
</dbReference>
<keyword evidence="5 6" id="KW-0408">Iron</keyword>
<feature type="signal peptide" evidence="8">
    <location>
        <begin position="1"/>
        <end position="26"/>
    </location>
</feature>
<comment type="cofactor">
    <cofactor evidence="6">
        <name>Fe cation</name>
        <dbReference type="ChEBI" id="CHEBI:24875"/>
    </cofactor>
    <text evidence="6">Binds 2 iron ions per subunit.</text>
</comment>
<dbReference type="InterPro" id="IPR029052">
    <property type="entry name" value="Metallo-depent_PP-like"/>
</dbReference>
<feature type="glycosylation site" description="N-linked (GlcNAc...) asparagine" evidence="7">
    <location>
        <position position="118"/>
    </location>
</feature>
<dbReference type="PIRSF" id="PIRSF000898">
    <property type="entry name" value="Acid_Ptase_5"/>
    <property type="match status" value="1"/>
</dbReference>
<gene>
    <name evidence="10" type="ORF">EGYM00163_LOCUS45611</name>
</gene>
<feature type="chain" id="PRO_5030667181" description="acid phosphatase" evidence="8">
    <location>
        <begin position="27"/>
        <end position="327"/>
    </location>
</feature>
<dbReference type="Gene3D" id="3.60.21.10">
    <property type="match status" value="1"/>
</dbReference>
<evidence type="ECO:0000256" key="1">
    <source>
        <dbReference type="ARBA" id="ARBA00000032"/>
    </source>
</evidence>
<evidence type="ECO:0000259" key="9">
    <source>
        <dbReference type="Pfam" id="PF00149"/>
    </source>
</evidence>
<organism evidence="10">
    <name type="scientific">Eutreptiella gymnastica</name>
    <dbReference type="NCBI Taxonomy" id="73025"/>
    <lineage>
        <taxon>Eukaryota</taxon>
        <taxon>Discoba</taxon>
        <taxon>Euglenozoa</taxon>
        <taxon>Euglenida</taxon>
        <taxon>Spirocuta</taxon>
        <taxon>Euglenophyceae</taxon>
        <taxon>Eutreptiales</taxon>
        <taxon>Eutreptiaceae</taxon>
        <taxon>Eutreptiella</taxon>
    </lineage>
</organism>
<feature type="domain" description="Calcineurin-like phosphoesterase" evidence="9">
    <location>
        <begin position="31"/>
        <end position="231"/>
    </location>
</feature>
<protein>
    <recommendedName>
        <fullName evidence="2 5">acid phosphatase</fullName>
        <ecNumber evidence="2 5">3.1.3.2</ecNumber>
    </recommendedName>
</protein>
<name>A0A7S4GEF2_9EUGL</name>
<feature type="binding site" evidence="6">
    <location>
        <position position="73"/>
    </location>
    <ligand>
        <name>Fe cation</name>
        <dbReference type="ChEBI" id="CHEBI:24875"/>
        <label>2</label>
    </ligand>
</feature>
<dbReference type="GO" id="GO:0046872">
    <property type="term" value="F:metal ion binding"/>
    <property type="evidence" value="ECO:0007669"/>
    <property type="project" value="UniProtKB-KW"/>
</dbReference>
<dbReference type="AlphaFoldDB" id="A0A7S4GEF2"/>
<evidence type="ECO:0000256" key="4">
    <source>
        <dbReference type="ARBA" id="ARBA00022801"/>
    </source>
</evidence>
<feature type="binding site" evidence="6">
    <location>
        <position position="76"/>
    </location>
    <ligand>
        <name>Fe cation</name>
        <dbReference type="ChEBI" id="CHEBI:24875"/>
        <label>1</label>
    </ligand>
</feature>
<evidence type="ECO:0000256" key="2">
    <source>
        <dbReference type="ARBA" id="ARBA00012646"/>
    </source>
</evidence>
<dbReference type="EC" id="3.1.3.2" evidence="2 5"/>
<evidence type="ECO:0000256" key="7">
    <source>
        <dbReference type="PIRSR" id="PIRSR000898-3"/>
    </source>
</evidence>
<keyword evidence="4 5" id="KW-0378">Hydrolase</keyword>
<dbReference type="PANTHER" id="PTHR10161:SF14">
    <property type="entry name" value="TARTRATE-RESISTANT ACID PHOSPHATASE TYPE 5"/>
    <property type="match status" value="1"/>
</dbReference>
<accession>A0A7S4GEF2</accession>
<evidence type="ECO:0000256" key="3">
    <source>
        <dbReference type="ARBA" id="ARBA00022729"/>
    </source>
</evidence>
<feature type="binding site" evidence="6">
    <location>
        <position position="230"/>
    </location>
    <ligand>
        <name>Fe cation</name>
        <dbReference type="ChEBI" id="CHEBI:24875"/>
        <label>1</label>
    </ligand>
</feature>
<dbReference type="PANTHER" id="PTHR10161">
    <property type="entry name" value="TARTRATE-RESISTANT ACID PHOSPHATASE TYPE 5"/>
    <property type="match status" value="1"/>
</dbReference>
<reference evidence="10" key="1">
    <citation type="submission" date="2021-01" db="EMBL/GenBank/DDBJ databases">
        <authorList>
            <person name="Corre E."/>
            <person name="Pelletier E."/>
            <person name="Niang G."/>
            <person name="Scheremetjew M."/>
            <person name="Finn R."/>
            <person name="Kale V."/>
            <person name="Holt S."/>
            <person name="Cochrane G."/>
            <person name="Meng A."/>
            <person name="Brown T."/>
            <person name="Cohen L."/>
        </authorList>
    </citation>
    <scope>NUCLEOTIDE SEQUENCE</scope>
    <source>
        <strain evidence="10">CCMP1594</strain>
    </source>
</reference>
<dbReference type="GO" id="GO:0003993">
    <property type="term" value="F:acid phosphatase activity"/>
    <property type="evidence" value="ECO:0007669"/>
    <property type="project" value="UniProtKB-UniRule"/>
</dbReference>
<evidence type="ECO:0000256" key="8">
    <source>
        <dbReference type="SAM" id="SignalP"/>
    </source>
</evidence>
<sequence length="327" mass="36574">MILLRPSLFAALSLFIIVGVLPPTAAGLSFLTIADWGGIESPPYFRSAQKACAYGMGRVASGIGSKFVVALGDNFYHHGIDGTEYVARFQQTFEDVYTANSLQTPWYVIAGNHDYAGNVSAQVAYTRLSKRWRYPDLYHGFVQPIPGTSMTFELILIDTIVLDTDGYAMTEQWEWLERRLETSQADYLWVGGHYPVWSVCEHGPTMTLVARLRPLLERYNVTGYMSGHDHCQQYLDEGRGPHYIVTGTGTECCYSASNRHAVPKGALKWHHSAQHSHGAIGGFVSFTITNQSMTATFYDQDGDRLYVTPGMVPRARAKAHKRDPDFR</sequence>
<dbReference type="InterPro" id="IPR051558">
    <property type="entry name" value="Metallophosphoesterase_PAP"/>
</dbReference>
<dbReference type="Pfam" id="PF00149">
    <property type="entry name" value="Metallophos"/>
    <property type="match status" value="1"/>
</dbReference>
<evidence type="ECO:0000256" key="6">
    <source>
        <dbReference type="PIRSR" id="PIRSR000898-1"/>
    </source>
</evidence>